<evidence type="ECO:0000256" key="1">
    <source>
        <dbReference type="ARBA" id="ARBA00007879"/>
    </source>
</evidence>
<protein>
    <submittedName>
        <fullName evidence="4">RNA demethylase ALKBH10B-like</fullName>
    </submittedName>
</protein>
<feature type="region of interest" description="Disordered" evidence="2">
    <location>
        <begin position="95"/>
        <end position="154"/>
    </location>
</feature>
<organism evidence="3 4">
    <name type="scientific">Dioscorea cayennensis subsp. rotundata</name>
    <name type="common">White Guinea yam</name>
    <name type="synonym">Dioscorea rotundata</name>
    <dbReference type="NCBI Taxonomy" id="55577"/>
    <lineage>
        <taxon>Eukaryota</taxon>
        <taxon>Viridiplantae</taxon>
        <taxon>Streptophyta</taxon>
        <taxon>Embryophyta</taxon>
        <taxon>Tracheophyta</taxon>
        <taxon>Spermatophyta</taxon>
        <taxon>Magnoliopsida</taxon>
        <taxon>Liliopsida</taxon>
        <taxon>Dioscoreales</taxon>
        <taxon>Dioscoreaceae</taxon>
        <taxon>Dioscorea</taxon>
    </lineage>
</organism>
<comment type="similarity">
    <text evidence="1">Belongs to the alkB family.</text>
</comment>
<proteinExistence type="inferred from homology"/>
<name>A0AB40CCK5_DIOCR</name>
<feature type="compositionally biased region" description="Basic and acidic residues" evidence="2">
    <location>
        <begin position="95"/>
        <end position="121"/>
    </location>
</feature>
<evidence type="ECO:0000313" key="4">
    <source>
        <dbReference type="RefSeq" id="XP_039136053.1"/>
    </source>
</evidence>
<dbReference type="Proteomes" id="UP001515500">
    <property type="component" value="Chromosome 12"/>
</dbReference>
<dbReference type="InterPro" id="IPR044842">
    <property type="entry name" value="ALKBH9B/ALKBH10B-like"/>
</dbReference>
<dbReference type="GO" id="GO:0003729">
    <property type="term" value="F:mRNA binding"/>
    <property type="evidence" value="ECO:0007669"/>
    <property type="project" value="InterPro"/>
</dbReference>
<dbReference type="Gene3D" id="2.60.120.590">
    <property type="entry name" value="Alpha-ketoglutarate-dependent dioxygenase AlkB-like"/>
    <property type="match status" value="1"/>
</dbReference>
<dbReference type="GeneID" id="120273492"/>
<dbReference type="PANTHER" id="PTHR31447:SF2">
    <property type="entry name" value="RNA DEMETHYLASE ALKBH10B"/>
    <property type="match status" value="1"/>
</dbReference>
<dbReference type="GO" id="GO:0006402">
    <property type="term" value="P:mRNA catabolic process"/>
    <property type="evidence" value="ECO:0007669"/>
    <property type="project" value="InterPro"/>
</dbReference>
<accession>A0AB40CCK5</accession>
<dbReference type="PANTHER" id="PTHR31447">
    <property type="entry name" value="HYDROXYPROLINE-RICH GLYCOPROTEIN FAMILY PROTEIN-RELATED"/>
    <property type="match status" value="1"/>
</dbReference>
<sequence length="487" mass="53435">MSSWAATTTATATETAEVPEGFAREAILAWYRGEFAAANAIIDALCRHIAQISDDSSEYDAVFAAIHRRRMNWIPVLHMQKYFSIADVAAELHRVSERRRPSEDPLKDEVPISEKEVEKSMAEVSPVEESGDDSSIDSKVPEDGVGGGASDRGSHCGKTCLDANQIRSDPEVSATLPERIKVSKGFVSKEQVKGRMVNIVKGLKLYKDILTDSELSKLSEFVNELRLAGQRGDLSGETFISFNKQMKGSKREIIQLGVPLFQPTKDEAANNMEPIPQVLQTVIDQLVQWRLLPGSKKPTSCIIDFFDEDESSQPYFKPPHLDNPISTLLLSDTTMAFGRVLTSDPQGNYKGSFTLPVQRGSLLVMRGNSADMARHVVCPSSNKRVCITFIKVKPPNNQTCSDGSLVNEVSQPGGIIGYGSNIGGSFATWGPVIMLEPPKTPNGINIVPGSNGTGVFLPWSPGPKKFVRHLPPRIQKRRLPYLPTIMV</sequence>
<evidence type="ECO:0000256" key="2">
    <source>
        <dbReference type="SAM" id="MobiDB-lite"/>
    </source>
</evidence>
<evidence type="ECO:0000313" key="3">
    <source>
        <dbReference type="Proteomes" id="UP001515500"/>
    </source>
</evidence>
<reference evidence="4" key="1">
    <citation type="submission" date="2025-08" db="UniProtKB">
        <authorList>
            <consortium name="RefSeq"/>
        </authorList>
    </citation>
    <scope>IDENTIFICATION</scope>
</reference>
<dbReference type="InterPro" id="IPR037151">
    <property type="entry name" value="AlkB-like_sf"/>
</dbReference>
<dbReference type="RefSeq" id="XP_039136053.1">
    <property type="nucleotide sequence ID" value="XM_039280119.1"/>
</dbReference>
<gene>
    <name evidence="4" type="primary">LOC120273492</name>
</gene>
<dbReference type="SUPFAM" id="SSF51197">
    <property type="entry name" value="Clavaminate synthase-like"/>
    <property type="match status" value="1"/>
</dbReference>
<dbReference type="GO" id="GO:0032451">
    <property type="term" value="F:demethylase activity"/>
    <property type="evidence" value="ECO:0007669"/>
    <property type="project" value="InterPro"/>
</dbReference>
<dbReference type="AlphaFoldDB" id="A0AB40CCK5"/>
<keyword evidence="3" id="KW-1185">Reference proteome</keyword>